<sequence length="83" mass="9721">MKKQHPIKDDEVRESENGLAIVLGVWHDGDQIRLVSKGGNFITTVNNKKGSKRCHENLYKHLKKLLQQYGKWKENKENEVHKQ</sequence>
<name>A0A161ZQN7_9BACI</name>
<dbReference type="EMBL" id="LWBR01000061">
    <property type="protein sequence ID" value="KZN95187.1"/>
    <property type="molecule type" value="Genomic_DNA"/>
</dbReference>
<reference evidence="1 2" key="1">
    <citation type="submission" date="2016-04" db="EMBL/GenBank/DDBJ databases">
        <title>Draft genome sequence of Aeribacillus pallidus 8m3 from petroleum reservoir.</title>
        <authorList>
            <person name="Poltaraus A.B."/>
            <person name="Nazina T.N."/>
            <person name="Tourova T.P."/>
            <person name="Malakho S.M."/>
            <person name="Korshunova A.V."/>
            <person name="Sokolova D.S."/>
        </authorList>
    </citation>
    <scope>NUCLEOTIDE SEQUENCE [LARGE SCALE GENOMIC DNA]</scope>
    <source>
        <strain evidence="1 2">8m3</strain>
    </source>
</reference>
<proteinExistence type="predicted"/>
<accession>A0A161ZQN7</accession>
<keyword evidence="2" id="KW-1185">Reference proteome</keyword>
<evidence type="ECO:0000313" key="1">
    <source>
        <dbReference type="EMBL" id="KZN95187.1"/>
    </source>
</evidence>
<dbReference type="RefSeq" id="WP_063389146.1">
    <property type="nucleotide sequence ID" value="NZ_LWBR01000061.1"/>
</dbReference>
<evidence type="ECO:0000313" key="2">
    <source>
        <dbReference type="Proteomes" id="UP000076476"/>
    </source>
</evidence>
<organism evidence="1 2">
    <name type="scientific">Aeribacillus pallidus</name>
    <dbReference type="NCBI Taxonomy" id="33936"/>
    <lineage>
        <taxon>Bacteria</taxon>
        <taxon>Bacillati</taxon>
        <taxon>Bacillota</taxon>
        <taxon>Bacilli</taxon>
        <taxon>Bacillales</taxon>
        <taxon>Bacillaceae</taxon>
        <taxon>Aeribacillus</taxon>
    </lineage>
</organism>
<protein>
    <submittedName>
        <fullName evidence="1">Uncharacterized protein</fullName>
    </submittedName>
</protein>
<dbReference type="AlphaFoldDB" id="A0A161ZQN7"/>
<comment type="caution">
    <text evidence="1">The sequence shown here is derived from an EMBL/GenBank/DDBJ whole genome shotgun (WGS) entry which is preliminary data.</text>
</comment>
<dbReference type="Proteomes" id="UP000076476">
    <property type="component" value="Unassembled WGS sequence"/>
</dbReference>
<gene>
    <name evidence="1" type="ORF">AZI98_15385</name>
</gene>
<dbReference type="STRING" id="33936.AZI98_15385"/>
<dbReference type="OrthoDB" id="8454700at2"/>